<evidence type="ECO:0000313" key="2">
    <source>
        <dbReference type="Proteomes" id="UP001732700"/>
    </source>
</evidence>
<protein>
    <submittedName>
        <fullName evidence="1">Uncharacterized protein</fullName>
    </submittedName>
</protein>
<organism evidence="1 2">
    <name type="scientific">Avena sativa</name>
    <name type="common">Oat</name>
    <dbReference type="NCBI Taxonomy" id="4498"/>
    <lineage>
        <taxon>Eukaryota</taxon>
        <taxon>Viridiplantae</taxon>
        <taxon>Streptophyta</taxon>
        <taxon>Embryophyta</taxon>
        <taxon>Tracheophyta</taxon>
        <taxon>Spermatophyta</taxon>
        <taxon>Magnoliopsida</taxon>
        <taxon>Liliopsida</taxon>
        <taxon>Poales</taxon>
        <taxon>Poaceae</taxon>
        <taxon>BOP clade</taxon>
        <taxon>Pooideae</taxon>
        <taxon>Poodae</taxon>
        <taxon>Poeae</taxon>
        <taxon>Poeae Chloroplast Group 1 (Aveneae type)</taxon>
        <taxon>Aveninae</taxon>
        <taxon>Avena</taxon>
    </lineage>
</organism>
<evidence type="ECO:0000313" key="1">
    <source>
        <dbReference type="EnsemblPlants" id="AVESA.00010b.r2.2CG0274620.1.CDS"/>
    </source>
</evidence>
<name>A0ACD5ULV5_AVESA</name>
<keyword evidence="2" id="KW-1185">Reference proteome</keyword>
<proteinExistence type="predicted"/>
<dbReference type="EnsemblPlants" id="AVESA.00010b.r2.2CG0274620.1">
    <property type="protein sequence ID" value="AVESA.00010b.r2.2CG0274620.1.CDS"/>
    <property type="gene ID" value="AVESA.00010b.r2.2CG0274620"/>
</dbReference>
<accession>A0ACD5ULV5</accession>
<sequence length="188" mass="21186">MSMWMWHRFHLLLLVILALPLASNCNVVCYGHGNHNASSNHEANIRVFAAILPNKTSSTPSRSAEQLTGEFPDGMYAVSYCHNGTNSSSCRACITLALQEAQTVCPYHKDVEFSNGNCSLKLSAVVYLKTVNLLLLEDYGHKGGFSMKRNLPVSKENIMALVFQVIGFAWLFFLLQQDWHDRKRRSMM</sequence>
<dbReference type="Proteomes" id="UP001732700">
    <property type="component" value="Chromosome 2C"/>
</dbReference>
<reference evidence="1" key="2">
    <citation type="submission" date="2025-09" db="UniProtKB">
        <authorList>
            <consortium name="EnsemblPlants"/>
        </authorList>
    </citation>
    <scope>IDENTIFICATION</scope>
</reference>
<reference evidence="1" key="1">
    <citation type="submission" date="2021-05" db="EMBL/GenBank/DDBJ databases">
        <authorList>
            <person name="Scholz U."/>
            <person name="Mascher M."/>
            <person name="Fiebig A."/>
        </authorList>
    </citation>
    <scope>NUCLEOTIDE SEQUENCE [LARGE SCALE GENOMIC DNA]</scope>
</reference>